<evidence type="ECO:0000313" key="1">
    <source>
        <dbReference type="EMBL" id="GAJ12491.1"/>
    </source>
</evidence>
<reference evidence="1" key="1">
    <citation type="journal article" date="2014" name="Front. Microbiol.">
        <title>High frequency of phylogenetically diverse reductive dehalogenase-homologous genes in deep subseafloor sedimentary metagenomes.</title>
        <authorList>
            <person name="Kawai M."/>
            <person name="Futagami T."/>
            <person name="Toyoda A."/>
            <person name="Takaki Y."/>
            <person name="Nishi S."/>
            <person name="Hori S."/>
            <person name="Arai W."/>
            <person name="Tsubouchi T."/>
            <person name="Morono Y."/>
            <person name="Uchiyama I."/>
            <person name="Ito T."/>
            <person name="Fujiyama A."/>
            <person name="Inagaki F."/>
            <person name="Takami H."/>
        </authorList>
    </citation>
    <scope>NUCLEOTIDE SEQUENCE</scope>
    <source>
        <strain evidence="1">Expedition CK06-06</strain>
    </source>
</reference>
<accession>X1VED3</accession>
<proteinExistence type="predicted"/>
<feature type="non-terminal residue" evidence="1">
    <location>
        <position position="1"/>
    </location>
</feature>
<feature type="non-terminal residue" evidence="1">
    <location>
        <position position="227"/>
    </location>
</feature>
<sequence>HTEEALDNIFSVATVGKDIAAGAPVLISQMIGTVIFLQVNHVLEIGIASGVFNSSELETISEFLDEIERFWPMLSTALDGETKSLKITLSQSYRNFETSLPVWWSNIKIRFYAEFAARFFCWRYIFSPKRATLCSIRLMDSIINELKEMESETVKMTIKEETDIKAIDLLKKRMNNYAAKNHIFSVLMPNIIPMYRRILRTITKIRMLYLSSIISSYRLEKGRFPLN</sequence>
<organism evidence="1">
    <name type="scientific">marine sediment metagenome</name>
    <dbReference type="NCBI Taxonomy" id="412755"/>
    <lineage>
        <taxon>unclassified sequences</taxon>
        <taxon>metagenomes</taxon>
        <taxon>ecological metagenomes</taxon>
    </lineage>
</organism>
<gene>
    <name evidence="1" type="ORF">S12H4_54711</name>
</gene>
<dbReference type="EMBL" id="BARW01035008">
    <property type="protein sequence ID" value="GAJ12491.1"/>
    <property type="molecule type" value="Genomic_DNA"/>
</dbReference>
<dbReference type="AlphaFoldDB" id="X1VED3"/>
<name>X1VED3_9ZZZZ</name>
<comment type="caution">
    <text evidence="1">The sequence shown here is derived from an EMBL/GenBank/DDBJ whole genome shotgun (WGS) entry which is preliminary data.</text>
</comment>
<protein>
    <submittedName>
        <fullName evidence="1">Uncharacterized protein</fullName>
    </submittedName>
</protein>